<proteinExistence type="predicted"/>
<sequence length="217" mass="23583">MATNASSAANLWPAHAAQDKDISVLPRIFEDAINVAIMQRRLPADIQLSAAAQCQSERPWQFSWLGPADVTLIDELYRRAPQPEAATALIDDVLLISQAVAYLFDTQNVGIRLRVLNEAMCPRFHCDNLAVRLVTTYLGPGSQWLPDTAVNRDGLGAPRPGQPDIVRDPSAIQTLQAGDVALIKGSGWEGSENSALVHRSPTLTQGEKRLLLTIDPA</sequence>
<protein>
    <submittedName>
        <fullName evidence="1">Uncharacterized protein DUF1826</fullName>
    </submittedName>
</protein>
<gene>
    <name evidence="1" type="ORF">B0H98_101695</name>
</gene>
<dbReference type="EMBL" id="PVTK01000001">
    <property type="protein sequence ID" value="PRY66700.1"/>
    <property type="molecule type" value="Genomic_DNA"/>
</dbReference>
<dbReference type="OrthoDB" id="5342505at2"/>
<name>A0A2T0V940_9GAMM</name>
<keyword evidence="2" id="KW-1185">Reference proteome</keyword>
<dbReference type="AlphaFoldDB" id="A0A2T0V940"/>
<accession>A0A2T0V940</accession>
<evidence type="ECO:0000313" key="2">
    <source>
        <dbReference type="Proteomes" id="UP000237647"/>
    </source>
</evidence>
<dbReference type="InterPro" id="IPR014955">
    <property type="entry name" value="DUF1826"/>
</dbReference>
<dbReference type="Pfam" id="PF08856">
    <property type="entry name" value="DUF1826"/>
    <property type="match status" value="1"/>
</dbReference>
<reference evidence="1 2" key="1">
    <citation type="submission" date="2018-03" db="EMBL/GenBank/DDBJ databases">
        <title>Genomic Encyclopedia of Type Strains, Phase III (KMG-III): the genomes of soil and plant-associated and newly described type strains.</title>
        <authorList>
            <person name="Whitman W."/>
        </authorList>
    </citation>
    <scope>NUCLEOTIDE SEQUENCE [LARGE SCALE GENOMIC DNA]</scope>
    <source>
        <strain evidence="1 2">CGMCC 1.12152</strain>
    </source>
</reference>
<comment type="caution">
    <text evidence="1">The sequence shown here is derived from an EMBL/GenBank/DDBJ whole genome shotgun (WGS) entry which is preliminary data.</text>
</comment>
<dbReference type="RefSeq" id="WP_106373647.1">
    <property type="nucleotide sequence ID" value="NZ_PVTK01000001.1"/>
</dbReference>
<organism evidence="1 2">
    <name type="scientific">Vreelandella songnenensis</name>
    <dbReference type="NCBI Taxonomy" id="1176243"/>
    <lineage>
        <taxon>Bacteria</taxon>
        <taxon>Pseudomonadati</taxon>
        <taxon>Pseudomonadota</taxon>
        <taxon>Gammaproteobacteria</taxon>
        <taxon>Oceanospirillales</taxon>
        <taxon>Halomonadaceae</taxon>
        <taxon>Vreelandella</taxon>
    </lineage>
</organism>
<evidence type="ECO:0000313" key="1">
    <source>
        <dbReference type="EMBL" id="PRY66700.1"/>
    </source>
</evidence>
<dbReference type="Proteomes" id="UP000237647">
    <property type="component" value="Unassembled WGS sequence"/>
</dbReference>